<dbReference type="InterPro" id="IPR006683">
    <property type="entry name" value="Thioestr_dom"/>
</dbReference>
<accession>A0A5B0G413</accession>
<dbReference type="InterPro" id="IPR039298">
    <property type="entry name" value="ACOT13"/>
</dbReference>
<evidence type="ECO:0000256" key="1">
    <source>
        <dbReference type="ARBA" id="ARBA00008324"/>
    </source>
</evidence>
<organism evidence="4 5">
    <name type="scientific">Paraburkholderia panacisoli</name>
    <dbReference type="NCBI Taxonomy" id="2603818"/>
    <lineage>
        <taxon>Bacteria</taxon>
        <taxon>Pseudomonadati</taxon>
        <taxon>Pseudomonadota</taxon>
        <taxon>Betaproteobacteria</taxon>
        <taxon>Burkholderiales</taxon>
        <taxon>Burkholderiaceae</taxon>
        <taxon>Paraburkholderia</taxon>
    </lineage>
</organism>
<evidence type="ECO:0000313" key="4">
    <source>
        <dbReference type="EMBL" id="KAA0997982.1"/>
    </source>
</evidence>
<dbReference type="CDD" id="cd03443">
    <property type="entry name" value="PaaI_thioesterase"/>
    <property type="match status" value="1"/>
</dbReference>
<gene>
    <name evidence="4" type="ORF">FVF58_46475</name>
</gene>
<reference evidence="4 5" key="1">
    <citation type="submission" date="2019-08" db="EMBL/GenBank/DDBJ databases">
        <title>Paraburkholderia sp. DCY113.</title>
        <authorList>
            <person name="Kang J."/>
        </authorList>
    </citation>
    <scope>NUCLEOTIDE SEQUENCE [LARGE SCALE GENOMIC DNA]</scope>
    <source>
        <strain evidence="4 5">DCY113</strain>
    </source>
</reference>
<dbReference type="NCBIfam" id="TIGR00369">
    <property type="entry name" value="unchar_dom_1"/>
    <property type="match status" value="1"/>
</dbReference>
<feature type="domain" description="Thioesterase" evidence="3">
    <location>
        <begin position="55"/>
        <end position="126"/>
    </location>
</feature>
<dbReference type="SUPFAM" id="SSF54637">
    <property type="entry name" value="Thioesterase/thiol ester dehydrase-isomerase"/>
    <property type="match status" value="1"/>
</dbReference>
<dbReference type="EMBL" id="VTUZ01000067">
    <property type="protein sequence ID" value="KAA0997982.1"/>
    <property type="molecule type" value="Genomic_DNA"/>
</dbReference>
<dbReference type="RefSeq" id="WP_149676281.1">
    <property type="nucleotide sequence ID" value="NZ_VTUZ01000067.1"/>
</dbReference>
<dbReference type="AlphaFoldDB" id="A0A5B0G413"/>
<keyword evidence="2" id="KW-0378">Hydrolase</keyword>
<dbReference type="GO" id="GO:0047617">
    <property type="term" value="F:fatty acyl-CoA hydrolase activity"/>
    <property type="evidence" value="ECO:0007669"/>
    <property type="project" value="InterPro"/>
</dbReference>
<protein>
    <submittedName>
        <fullName evidence="4">PaaI family thioesterase</fullName>
    </submittedName>
</protein>
<dbReference type="InterPro" id="IPR029069">
    <property type="entry name" value="HotDog_dom_sf"/>
</dbReference>
<dbReference type="PANTHER" id="PTHR21660">
    <property type="entry name" value="THIOESTERASE SUPERFAMILY MEMBER-RELATED"/>
    <property type="match status" value="1"/>
</dbReference>
<dbReference type="PANTHER" id="PTHR21660:SF1">
    <property type="entry name" value="ACYL-COENZYME A THIOESTERASE 13"/>
    <property type="match status" value="1"/>
</dbReference>
<dbReference type="Pfam" id="PF03061">
    <property type="entry name" value="4HBT"/>
    <property type="match status" value="1"/>
</dbReference>
<comment type="caution">
    <text evidence="4">The sequence shown here is derived from an EMBL/GenBank/DDBJ whole genome shotgun (WGS) entry which is preliminary data.</text>
</comment>
<comment type="similarity">
    <text evidence="1">Belongs to the thioesterase PaaI family.</text>
</comment>
<name>A0A5B0G413_9BURK</name>
<dbReference type="Proteomes" id="UP000325273">
    <property type="component" value="Unassembled WGS sequence"/>
</dbReference>
<dbReference type="Gene3D" id="3.10.129.10">
    <property type="entry name" value="Hotdog Thioesterase"/>
    <property type="match status" value="1"/>
</dbReference>
<evidence type="ECO:0000256" key="2">
    <source>
        <dbReference type="ARBA" id="ARBA00022801"/>
    </source>
</evidence>
<sequence length="139" mass="14516">MEIDEKQSLARLYGTNGSLPAVTTTLGGTFLSLGDGTLEAQYVGAPAFLNPAGQVQGGMLCAMLDDVTATLVMSTLAEGEHCATLSLNTSFLRPAKPGRLTGRATLVRRGRGVCNVNGELWQDDKLVATASAVCMIVAR</sequence>
<proteinExistence type="inferred from homology"/>
<evidence type="ECO:0000313" key="5">
    <source>
        <dbReference type="Proteomes" id="UP000325273"/>
    </source>
</evidence>
<keyword evidence="5" id="KW-1185">Reference proteome</keyword>
<dbReference type="InterPro" id="IPR003736">
    <property type="entry name" value="PAAI_dom"/>
</dbReference>
<evidence type="ECO:0000259" key="3">
    <source>
        <dbReference type="Pfam" id="PF03061"/>
    </source>
</evidence>